<dbReference type="SUPFAM" id="SSF53383">
    <property type="entry name" value="PLP-dependent transferases"/>
    <property type="match status" value="1"/>
</dbReference>
<evidence type="ECO:0000256" key="2">
    <source>
        <dbReference type="ARBA" id="ARBA00009533"/>
    </source>
</evidence>
<dbReference type="CDD" id="cd06450">
    <property type="entry name" value="DOPA_deC_like"/>
    <property type="match status" value="1"/>
</dbReference>
<dbReference type="InterPro" id="IPR015421">
    <property type="entry name" value="PyrdxlP-dep_Trfase_major"/>
</dbReference>
<dbReference type="GO" id="GO:0019752">
    <property type="term" value="P:carboxylic acid metabolic process"/>
    <property type="evidence" value="ECO:0007669"/>
    <property type="project" value="InterPro"/>
</dbReference>
<proteinExistence type="inferred from homology"/>
<comment type="cofactor">
    <cofactor evidence="1 6 7">
        <name>pyridoxal 5'-phosphate</name>
        <dbReference type="ChEBI" id="CHEBI:597326"/>
    </cofactor>
</comment>
<dbReference type="GO" id="GO:0016831">
    <property type="term" value="F:carboxy-lyase activity"/>
    <property type="evidence" value="ECO:0007669"/>
    <property type="project" value="UniProtKB-KW"/>
</dbReference>
<comment type="caution">
    <text evidence="8">The sequence shown here is derived from an EMBL/GenBank/DDBJ whole genome shotgun (WGS) entry which is preliminary data.</text>
</comment>
<reference evidence="8" key="1">
    <citation type="journal article" date="2023" name="IScience">
        <title>Live-bearing cockroach genome reveals convergent evolutionary mechanisms linked to viviparity in insects and beyond.</title>
        <authorList>
            <person name="Fouks B."/>
            <person name="Harrison M.C."/>
            <person name="Mikhailova A.A."/>
            <person name="Marchal E."/>
            <person name="English S."/>
            <person name="Carruthers M."/>
            <person name="Jennings E.C."/>
            <person name="Chiamaka E.L."/>
            <person name="Frigard R.A."/>
            <person name="Pippel M."/>
            <person name="Attardo G.M."/>
            <person name="Benoit J.B."/>
            <person name="Bornberg-Bauer E."/>
            <person name="Tobe S.S."/>
        </authorList>
    </citation>
    <scope>NUCLEOTIDE SEQUENCE</scope>
    <source>
        <strain evidence="8">Stay&amp;Tobe</strain>
    </source>
</reference>
<reference evidence="8" key="2">
    <citation type="submission" date="2023-05" db="EMBL/GenBank/DDBJ databases">
        <authorList>
            <person name="Fouks B."/>
        </authorList>
    </citation>
    <scope>NUCLEOTIDE SEQUENCE</scope>
    <source>
        <strain evidence="8">Stay&amp;Tobe</strain>
        <tissue evidence="8">Testes</tissue>
    </source>
</reference>
<dbReference type="InterPro" id="IPR002129">
    <property type="entry name" value="PyrdxlP-dep_de-COase"/>
</dbReference>
<evidence type="ECO:0000256" key="6">
    <source>
        <dbReference type="PIRSR" id="PIRSR602129-50"/>
    </source>
</evidence>
<evidence type="ECO:0008006" key="10">
    <source>
        <dbReference type="Google" id="ProtNLM"/>
    </source>
</evidence>
<evidence type="ECO:0000256" key="3">
    <source>
        <dbReference type="ARBA" id="ARBA00022793"/>
    </source>
</evidence>
<dbReference type="GO" id="GO:0030170">
    <property type="term" value="F:pyridoxal phosphate binding"/>
    <property type="evidence" value="ECO:0007669"/>
    <property type="project" value="InterPro"/>
</dbReference>
<name>A0AAD7Z678_DIPPU</name>
<dbReference type="Pfam" id="PF00282">
    <property type="entry name" value="Pyridoxal_deC"/>
    <property type="match status" value="1"/>
</dbReference>
<dbReference type="EMBL" id="JASPKZ010010281">
    <property type="protein sequence ID" value="KAJ9574516.1"/>
    <property type="molecule type" value="Genomic_DNA"/>
</dbReference>
<dbReference type="Gene3D" id="3.90.1150.170">
    <property type="match status" value="1"/>
</dbReference>
<keyword evidence="5 7" id="KW-0456">Lyase</keyword>
<dbReference type="PANTHER" id="PTHR45677:SF12">
    <property type="entry name" value="BLACK, ISOFORM A"/>
    <property type="match status" value="1"/>
</dbReference>
<keyword evidence="3" id="KW-0210">Decarboxylase</keyword>
<dbReference type="InterPro" id="IPR015424">
    <property type="entry name" value="PyrdxlP-dep_Trfase"/>
</dbReference>
<evidence type="ECO:0000256" key="5">
    <source>
        <dbReference type="ARBA" id="ARBA00023239"/>
    </source>
</evidence>
<sequence length="490" mass="55043">MLVCVSMGSTGENWFRSLPTEAQHSQFLHDVADLLLKEAVFDDPAQLKTLFNFTPMDTPVTHTELIQIIRDTIVFSVKTGHPYFINQLFSSVDPYGLAGQWVTDALNPSVYTYEVAPVFTLMEAAVLEEMRRLVGFTCGDGMFCPGGSFANGTAMNIARFNMFPNVKREGVACAGKLVLFSSEDAHYSIHKMAALLGLGEDNVCLVHTDSAGRMDPLHLQTQIQRKTSSGAIPFMVIATAGTTVLGAFDPLPAIADICKQHKLWLHVDAAWGGGLLLSRSHRHKLIGLDRADSVAWNPHKLLAAPQQCSVLLVRHADILKACHSRNAAYLFQKDKFYDTAYDTGDKYLQCGRRADVFKFWLMWRSKASRGTLGFEKHVDAIMDCASYITTALKLRPAFRLVLEPEFVNVCFWYIPPSLQGLQKEPDFNQRLHKVAPQLKELMIRKGSMMITYQPLRNQPNFFRFVLQNSGATHQDMDYFLDELERLGTHL</sequence>
<organism evidence="8 9">
    <name type="scientific">Diploptera punctata</name>
    <name type="common">Pacific beetle cockroach</name>
    <dbReference type="NCBI Taxonomy" id="6984"/>
    <lineage>
        <taxon>Eukaryota</taxon>
        <taxon>Metazoa</taxon>
        <taxon>Ecdysozoa</taxon>
        <taxon>Arthropoda</taxon>
        <taxon>Hexapoda</taxon>
        <taxon>Insecta</taxon>
        <taxon>Pterygota</taxon>
        <taxon>Neoptera</taxon>
        <taxon>Polyneoptera</taxon>
        <taxon>Dictyoptera</taxon>
        <taxon>Blattodea</taxon>
        <taxon>Blaberoidea</taxon>
        <taxon>Blaberidae</taxon>
        <taxon>Diplopterinae</taxon>
        <taxon>Diploptera</taxon>
    </lineage>
</organism>
<dbReference type="PANTHER" id="PTHR45677">
    <property type="entry name" value="GLUTAMATE DECARBOXYLASE-RELATED"/>
    <property type="match status" value="1"/>
</dbReference>
<protein>
    <recommendedName>
        <fullName evidence="10">Cysteine sulfinic acid decarboxylase</fullName>
    </recommendedName>
</protein>
<evidence type="ECO:0000256" key="7">
    <source>
        <dbReference type="RuleBase" id="RU000382"/>
    </source>
</evidence>
<accession>A0AAD7Z678</accession>
<dbReference type="AlphaFoldDB" id="A0AAD7Z678"/>
<evidence type="ECO:0000256" key="1">
    <source>
        <dbReference type="ARBA" id="ARBA00001933"/>
    </source>
</evidence>
<evidence type="ECO:0000313" key="8">
    <source>
        <dbReference type="EMBL" id="KAJ9574516.1"/>
    </source>
</evidence>
<dbReference type="Proteomes" id="UP001233999">
    <property type="component" value="Unassembled WGS sequence"/>
</dbReference>
<keyword evidence="9" id="KW-1185">Reference proteome</keyword>
<dbReference type="Gene3D" id="3.40.640.10">
    <property type="entry name" value="Type I PLP-dependent aspartate aminotransferase-like (Major domain)"/>
    <property type="match status" value="1"/>
</dbReference>
<gene>
    <name evidence="8" type="ORF">L9F63_008310</name>
</gene>
<evidence type="ECO:0000313" key="9">
    <source>
        <dbReference type="Proteomes" id="UP001233999"/>
    </source>
</evidence>
<evidence type="ECO:0000256" key="4">
    <source>
        <dbReference type="ARBA" id="ARBA00022898"/>
    </source>
</evidence>
<dbReference type="GO" id="GO:0005737">
    <property type="term" value="C:cytoplasm"/>
    <property type="evidence" value="ECO:0007669"/>
    <property type="project" value="TreeGrafter"/>
</dbReference>
<keyword evidence="4 6" id="KW-0663">Pyridoxal phosphate</keyword>
<comment type="similarity">
    <text evidence="2 7">Belongs to the group II decarboxylase family.</text>
</comment>
<feature type="modified residue" description="N6-(pyridoxal phosphate)lysine" evidence="6">
    <location>
        <position position="300"/>
    </location>
</feature>